<reference evidence="1" key="1">
    <citation type="submission" date="2025-08" db="UniProtKB">
        <authorList>
            <consortium name="Ensembl"/>
        </authorList>
    </citation>
    <scope>IDENTIFICATION</scope>
</reference>
<protein>
    <recommendedName>
        <fullName evidence="3">BED-type domain-containing protein</fullName>
    </recommendedName>
</protein>
<evidence type="ECO:0000313" key="2">
    <source>
        <dbReference type="Proteomes" id="UP000261620"/>
    </source>
</evidence>
<proteinExistence type="predicted"/>
<keyword evidence="2" id="KW-1185">Reference proteome</keyword>
<reference evidence="1" key="2">
    <citation type="submission" date="2025-09" db="UniProtKB">
        <authorList>
            <consortium name="Ensembl"/>
        </authorList>
    </citation>
    <scope>IDENTIFICATION</scope>
</reference>
<evidence type="ECO:0008006" key="3">
    <source>
        <dbReference type="Google" id="ProtNLM"/>
    </source>
</evidence>
<dbReference type="AlphaFoldDB" id="A0A3Q3W3C1"/>
<name>A0A3Q3W3C1_MOLML</name>
<organism evidence="1 2">
    <name type="scientific">Mola mola</name>
    <name type="common">Ocean sunfish</name>
    <name type="synonym">Tetraodon mola</name>
    <dbReference type="NCBI Taxonomy" id="94237"/>
    <lineage>
        <taxon>Eukaryota</taxon>
        <taxon>Metazoa</taxon>
        <taxon>Chordata</taxon>
        <taxon>Craniata</taxon>
        <taxon>Vertebrata</taxon>
        <taxon>Euteleostomi</taxon>
        <taxon>Actinopterygii</taxon>
        <taxon>Neopterygii</taxon>
        <taxon>Teleostei</taxon>
        <taxon>Neoteleostei</taxon>
        <taxon>Acanthomorphata</taxon>
        <taxon>Eupercaria</taxon>
        <taxon>Tetraodontiformes</taxon>
        <taxon>Molidae</taxon>
        <taxon>Mola</taxon>
    </lineage>
</organism>
<accession>A0A3Q3W3C1</accession>
<dbReference type="PANTHER" id="PTHR45913:SF19">
    <property type="entry name" value="LOW QUALITY PROTEIN: ZINC FINGER BED DOMAIN-CONTAINING PROTEIN 5-LIKE"/>
    <property type="match status" value="1"/>
</dbReference>
<dbReference type="PANTHER" id="PTHR45913">
    <property type="entry name" value="EPM2A-INTERACTING PROTEIN 1"/>
    <property type="match status" value="1"/>
</dbReference>
<dbReference type="STRING" id="94237.ENSMMOP00000008573"/>
<sequence length="516" mass="58266">SRFPSLCIPFALSPVMVFIPDHTSFTLFCWSLLSNFLSPFLKALFFLFKSSFRSAVIQGLLLGKRLTSVVGQNVLTFSHFTSSVRGDGSRKWRKYDHDYLKFAFSWTGPDDAPLPQCVICKEVLANDTMRPFKLQRHIETKQPSLVTEPRDFSDRKLKELRSQKKENETFCKHQRDRSIISCGATHSMCSLNMIPVHGSDSPFFSFQLDESTDVANSAQLMVCVCASFCFDFMEESRTDWDRCCGTCTDGARSGETGAVWQFCIIHHRSLVTNVMSKELHAALEEAVEIVNLIKSRGVNARLFSILCSEMGAHCQHLLLHTEVWGLSRGKVLTRLSSFHEEVLIFLMEISSPLVKHMEDMSWVPVSASLSDIFEQIITLNTSLQGKQCHVFVAHRQVSAFRKQLDLLCSPVERGSVETFPTLEDVVGRAGLNLDSVQELPFHKFKGEYPELATLALKTHLPFQSTHMCEAGVSALTLTKIRLRSRLDVRNMLCLSLMHITPRCDHLVSGKQTQGSR</sequence>
<dbReference type="Proteomes" id="UP000261620">
    <property type="component" value="Unplaced"/>
</dbReference>
<dbReference type="Ensembl" id="ENSMMOT00000008727.1">
    <property type="protein sequence ID" value="ENSMMOP00000008573.1"/>
    <property type="gene ID" value="ENSMMOG00000006589.1"/>
</dbReference>
<evidence type="ECO:0000313" key="1">
    <source>
        <dbReference type="Ensembl" id="ENSMMOP00000008573.1"/>
    </source>
</evidence>